<dbReference type="AlphaFoldDB" id="A0AAD7PF63"/>
<gene>
    <name evidence="1" type="ORF">O6P43_025067</name>
</gene>
<protein>
    <submittedName>
        <fullName evidence="1">Uncharacterized protein</fullName>
    </submittedName>
</protein>
<dbReference type="EMBL" id="JARAOO010000010">
    <property type="protein sequence ID" value="KAJ7953353.1"/>
    <property type="molecule type" value="Genomic_DNA"/>
</dbReference>
<dbReference type="Proteomes" id="UP001163823">
    <property type="component" value="Chromosome 10"/>
</dbReference>
<dbReference type="KEGG" id="qsa:O6P43_025067"/>
<proteinExistence type="predicted"/>
<organism evidence="1 2">
    <name type="scientific">Quillaja saponaria</name>
    <name type="common">Soap bark tree</name>
    <dbReference type="NCBI Taxonomy" id="32244"/>
    <lineage>
        <taxon>Eukaryota</taxon>
        <taxon>Viridiplantae</taxon>
        <taxon>Streptophyta</taxon>
        <taxon>Embryophyta</taxon>
        <taxon>Tracheophyta</taxon>
        <taxon>Spermatophyta</taxon>
        <taxon>Magnoliopsida</taxon>
        <taxon>eudicotyledons</taxon>
        <taxon>Gunneridae</taxon>
        <taxon>Pentapetalae</taxon>
        <taxon>rosids</taxon>
        <taxon>fabids</taxon>
        <taxon>Fabales</taxon>
        <taxon>Quillajaceae</taxon>
        <taxon>Quillaja</taxon>
    </lineage>
</organism>
<accession>A0AAD7PF63</accession>
<name>A0AAD7PF63_QUISA</name>
<comment type="caution">
    <text evidence="1">The sequence shown here is derived from an EMBL/GenBank/DDBJ whole genome shotgun (WGS) entry which is preliminary data.</text>
</comment>
<keyword evidence="2" id="KW-1185">Reference proteome</keyword>
<evidence type="ECO:0000313" key="2">
    <source>
        <dbReference type="Proteomes" id="UP001163823"/>
    </source>
</evidence>
<sequence>MLLTSHQFKLWGYPILLFFRGILCPDFRQLKFQCCKDGPLGFERACSDTKIPRALVLNCVGERDHVWKTCYKQKIDIYL</sequence>
<reference evidence="1" key="1">
    <citation type="journal article" date="2023" name="Science">
        <title>Elucidation of the pathway for biosynthesis of saponin adjuvants from the soapbark tree.</title>
        <authorList>
            <person name="Reed J."/>
            <person name="Orme A."/>
            <person name="El-Demerdash A."/>
            <person name="Owen C."/>
            <person name="Martin L.B.B."/>
            <person name="Misra R.C."/>
            <person name="Kikuchi S."/>
            <person name="Rejzek M."/>
            <person name="Martin A.C."/>
            <person name="Harkess A."/>
            <person name="Leebens-Mack J."/>
            <person name="Louveau T."/>
            <person name="Stephenson M.J."/>
            <person name="Osbourn A."/>
        </authorList>
    </citation>
    <scope>NUCLEOTIDE SEQUENCE</scope>
    <source>
        <strain evidence="1">S10</strain>
    </source>
</reference>
<evidence type="ECO:0000313" key="1">
    <source>
        <dbReference type="EMBL" id="KAJ7953353.1"/>
    </source>
</evidence>